<dbReference type="OrthoDB" id="9807580at2"/>
<keyword evidence="10" id="KW-1185">Reference proteome</keyword>
<comment type="similarity">
    <text evidence="4">Belongs to the phytoene/squalene synthase family.</text>
</comment>
<evidence type="ECO:0000256" key="1">
    <source>
        <dbReference type="ARBA" id="ARBA00001936"/>
    </source>
</evidence>
<dbReference type="Pfam" id="PF00494">
    <property type="entry name" value="SQS_PSY"/>
    <property type="match status" value="1"/>
</dbReference>
<evidence type="ECO:0000256" key="8">
    <source>
        <dbReference type="ARBA" id="ARBA00053028"/>
    </source>
</evidence>
<comment type="cofactor">
    <cofactor evidence="2">
        <name>Mg(2+)</name>
        <dbReference type="ChEBI" id="CHEBI:18420"/>
    </cofactor>
</comment>
<dbReference type="Gene3D" id="1.10.600.10">
    <property type="entry name" value="Farnesyl Diphosphate Synthase"/>
    <property type="match status" value="1"/>
</dbReference>
<dbReference type="GO" id="GO:0051996">
    <property type="term" value="F:squalene synthase [NAD(P)H] activity"/>
    <property type="evidence" value="ECO:0007669"/>
    <property type="project" value="InterPro"/>
</dbReference>
<evidence type="ECO:0000256" key="5">
    <source>
        <dbReference type="ARBA" id="ARBA00022679"/>
    </source>
</evidence>
<dbReference type="SUPFAM" id="SSF48576">
    <property type="entry name" value="Terpenoid synthases"/>
    <property type="match status" value="1"/>
</dbReference>
<dbReference type="SFLD" id="SFLDS00005">
    <property type="entry name" value="Isoprenoid_Synthase_Type_I"/>
    <property type="match status" value="1"/>
</dbReference>
<dbReference type="InterPro" id="IPR002060">
    <property type="entry name" value="Squ/phyt_synthse"/>
</dbReference>
<evidence type="ECO:0000313" key="9">
    <source>
        <dbReference type="EMBL" id="SFH76447.1"/>
    </source>
</evidence>
<dbReference type="GO" id="GO:0004311">
    <property type="term" value="F:geranylgeranyl diphosphate synthase activity"/>
    <property type="evidence" value="ECO:0007669"/>
    <property type="project" value="InterPro"/>
</dbReference>
<dbReference type="InterPro" id="IPR019845">
    <property type="entry name" value="Squalene/phytoene_synthase_CS"/>
</dbReference>
<reference evidence="9 10" key="1">
    <citation type="submission" date="2016-10" db="EMBL/GenBank/DDBJ databases">
        <authorList>
            <person name="de Groot N.N."/>
        </authorList>
    </citation>
    <scope>NUCLEOTIDE SEQUENCE [LARGE SCALE GENOMIC DNA]</scope>
    <source>
        <strain evidence="9 10">CGMCC 1.11030</strain>
    </source>
</reference>
<organism evidence="9 10">
    <name type="scientific">Albimonas pacifica</name>
    <dbReference type="NCBI Taxonomy" id="1114924"/>
    <lineage>
        <taxon>Bacteria</taxon>
        <taxon>Pseudomonadati</taxon>
        <taxon>Pseudomonadota</taxon>
        <taxon>Alphaproteobacteria</taxon>
        <taxon>Rhodobacterales</taxon>
        <taxon>Paracoccaceae</taxon>
        <taxon>Albimonas</taxon>
    </lineage>
</organism>
<evidence type="ECO:0000256" key="4">
    <source>
        <dbReference type="ARBA" id="ARBA00006251"/>
    </source>
</evidence>
<keyword evidence="6" id="KW-0125">Carotenoid biosynthesis</keyword>
<evidence type="ECO:0000313" key="10">
    <source>
        <dbReference type="Proteomes" id="UP000199377"/>
    </source>
</evidence>
<protein>
    <submittedName>
        <fullName evidence="9">Phytoene synthase</fullName>
    </submittedName>
</protein>
<dbReference type="SFLD" id="SFLDG01212">
    <property type="entry name" value="Phytoene_synthase_like"/>
    <property type="match status" value="1"/>
</dbReference>
<dbReference type="EMBL" id="FOQH01000002">
    <property type="protein sequence ID" value="SFH76447.1"/>
    <property type="molecule type" value="Genomic_DNA"/>
</dbReference>
<dbReference type="FunFam" id="1.10.600.10:FF:000020">
    <property type="entry name" value="Phytoene synthase"/>
    <property type="match status" value="1"/>
</dbReference>
<dbReference type="CDD" id="cd00683">
    <property type="entry name" value="Trans_IPPS_HH"/>
    <property type="match status" value="1"/>
</dbReference>
<dbReference type="GO" id="GO:0016117">
    <property type="term" value="P:carotenoid biosynthetic process"/>
    <property type="evidence" value="ECO:0007669"/>
    <property type="project" value="UniProtKB-KW"/>
</dbReference>
<dbReference type="AlphaFoldDB" id="A0A1I3CPN7"/>
<keyword evidence="7" id="KW-0464">Manganese</keyword>
<keyword evidence="5" id="KW-0808">Transferase</keyword>
<dbReference type="RefSeq" id="WP_092857952.1">
    <property type="nucleotide sequence ID" value="NZ_FOQH01000002.1"/>
</dbReference>
<dbReference type="PANTHER" id="PTHR31480">
    <property type="entry name" value="BIFUNCTIONAL LYCOPENE CYCLASE/PHYTOENE SYNTHASE"/>
    <property type="match status" value="1"/>
</dbReference>
<accession>A0A1I3CPN7</accession>
<dbReference type="InterPro" id="IPR033904">
    <property type="entry name" value="Trans_IPPS_HH"/>
</dbReference>
<sequence length="378" mass="39055">MARLTGAGDPAPGSRFAPDPGDMAACRAAIRTGSHSFHAASKLLPARVRDPALALYAFCRQADDAVDLAAGGAADRAASVAQLRRGLARVYAGEPAETPSGRCFAEAARAFDLPRALPEALIEGLAWDAEGRRCATMSELRAYGARVAGSVGAMTTVLMGVRDADALARACDLGVAMQLTNIARDVAEDAAAGRLYLPLDLLRAEGVDPDAFLAAPAPLPGVLAVRAALLREAERLYRRAEPGVAALPAACRPGIWAARLIYAEIGGRVTAGGAEGFFDRARTSSARKAALALRAAACAAGDLVAPDAAGLRAPPLAETAFLVEAAARPAPPRRDRAGRLLSILSELEARDRALRGSLATAAAPWSRAGATSRARARQ</sequence>
<name>A0A1I3CPN7_9RHOB</name>
<gene>
    <name evidence="9" type="ORF">SAMN05216258_102130</name>
</gene>
<dbReference type="SFLD" id="SFLDG01018">
    <property type="entry name" value="Squalene/Phytoene_Synthase_Lik"/>
    <property type="match status" value="1"/>
</dbReference>
<dbReference type="InterPro" id="IPR044843">
    <property type="entry name" value="Trans_IPPS_bact-type"/>
</dbReference>
<evidence type="ECO:0000256" key="6">
    <source>
        <dbReference type="ARBA" id="ARBA00022746"/>
    </source>
</evidence>
<dbReference type="InterPro" id="IPR008949">
    <property type="entry name" value="Isoprenoid_synthase_dom_sf"/>
</dbReference>
<dbReference type="PROSITE" id="PS01045">
    <property type="entry name" value="SQUALEN_PHYTOEN_SYN_2"/>
    <property type="match status" value="1"/>
</dbReference>
<proteinExistence type="inferred from homology"/>
<dbReference type="Proteomes" id="UP000199377">
    <property type="component" value="Unassembled WGS sequence"/>
</dbReference>
<comment type="cofactor">
    <cofactor evidence="8">
        <name>ATP</name>
        <dbReference type="ChEBI" id="CHEBI:30616"/>
    </cofactor>
</comment>
<comment type="pathway">
    <text evidence="3">Carotenoid biosynthesis; phytoene biosynthesis.</text>
</comment>
<evidence type="ECO:0000256" key="2">
    <source>
        <dbReference type="ARBA" id="ARBA00001946"/>
    </source>
</evidence>
<evidence type="ECO:0000256" key="3">
    <source>
        <dbReference type="ARBA" id="ARBA00004684"/>
    </source>
</evidence>
<evidence type="ECO:0000256" key="7">
    <source>
        <dbReference type="ARBA" id="ARBA00023211"/>
    </source>
</evidence>
<dbReference type="STRING" id="1114924.SAMN05216258_102130"/>
<comment type="cofactor">
    <cofactor evidence="1">
        <name>Mn(2+)</name>
        <dbReference type="ChEBI" id="CHEBI:29035"/>
    </cofactor>
</comment>